<evidence type="ECO:0000256" key="3">
    <source>
        <dbReference type="ARBA" id="ARBA00022777"/>
    </source>
</evidence>
<feature type="domain" description="SpoOB alpha-helical" evidence="5">
    <location>
        <begin position="67"/>
        <end position="119"/>
    </location>
</feature>
<evidence type="ECO:0000256" key="2">
    <source>
        <dbReference type="ARBA" id="ARBA00022679"/>
    </source>
</evidence>
<keyword evidence="4" id="KW-1133">Transmembrane helix</keyword>
<sequence>MRGSRLWVFACSACAFICAVVLAWGPLYLPWRIFAVILLILSLAAGCIILLREQRHQHERAIHMAHQSALELMNHQRHDWMNELQLLYGYVRLNRMEQLRLCVEGIKSKMIEEGRIAKLGIPELTLFLLHVRVSGHAMPVYVHLPRQIDLTEIGLLMEGRALTDMIKEGVQVMRLAPKASADVAAPLQFIIDIRSDNALGIRFLYEGQLLQPDDVRTQLDRLAAEHGVRLEQVPANELQAGASIYEWIVPCKVRD</sequence>
<dbReference type="GO" id="GO:0000155">
    <property type="term" value="F:phosphorelay sensor kinase activity"/>
    <property type="evidence" value="ECO:0007669"/>
    <property type="project" value="InterPro"/>
</dbReference>
<organism evidence="6 7">
    <name type="scientific">Paenibacillus agilis</name>
    <dbReference type="NCBI Taxonomy" id="3020863"/>
    <lineage>
        <taxon>Bacteria</taxon>
        <taxon>Bacillati</taxon>
        <taxon>Bacillota</taxon>
        <taxon>Bacilli</taxon>
        <taxon>Bacillales</taxon>
        <taxon>Paenibacillaceae</taxon>
        <taxon>Paenibacillus</taxon>
    </lineage>
</organism>
<comment type="caution">
    <text evidence="6">The sequence shown here is derived from an EMBL/GenBank/DDBJ whole genome shotgun (WGS) entry which is preliminary data.</text>
</comment>
<keyword evidence="3" id="KW-0418">Kinase</keyword>
<keyword evidence="1" id="KW-0597">Phosphoprotein</keyword>
<dbReference type="Proteomes" id="UP000318102">
    <property type="component" value="Unassembled WGS sequence"/>
</dbReference>
<feature type="transmembrane region" description="Helical" evidence="4">
    <location>
        <begin position="33"/>
        <end position="51"/>
    </location>
</feature>
<name>A0A559II05_9BACL</name>
<reference evidence="6 7" key="1">
    <citation type="submission" date="2019-07" db="EMBL/GenBank/DDBJ databases">
        <authorList>
            <person name="Kim J."/>
        </authorList>
    </citation>
    <scope>NUCLEOTIDE SEQUENCE [LARGE SCALE GENOMIC DNA]</scope>
    <source>
        <strain evidence="6 7">N4</strain>
    </source>
</reference>
<dbReference type="RefSeq" id="WP_144994178.1">
    <property type="nucleotide sequence ID" value="NZ_VNJK01000004.1"/>
</dbReference>
<keyword evidence="2" id="KW-0808">Transferase</keyword>
<evidence type="ECO:0000313" key="6">
    <source>
        <dbReference type="EMBL" id="TVX87264.1"/>
    </source>
</evidence>
<dbReference type="EMBL" id="VNJK01000004">
    <property type="protein sequence ID" value="TVX87264.1"/>
    <property type="molecule type" value="Genomic_DNA"/>
</dbReference>
<dbReference type="OrthoDB" id="2375606at2"/>
<keyword evidence="7" id="KW-1185">Reference proteome</keyword>
<evidence type="ECO:0000256" key="4">
    <source>
        <dbReference type="SAM" id="Phobius"/>
    </source>
</evidence>
<evidence type="ECO:0000259" key="5">
    <source>
        <dbReference type="Pfam" id="PF14689"/>
    </source>
</evidence>
<proteinExistence type="predicted"/>
<gene>
    <name evidence="6" type="ORF">FPZ44_22565</name>
</gene>
<dbReference type="AlphaFoldDB" id="A0A559II05"/>
<evidence type="ECO:0000313" key="7">
    <source>
        <dbReference type="Proteomes" id="UP000318102"/>
    </source>
</evidence>
<dbReference type="InterPro" id="IPR016120">
    <property type="entry name" value="Sig_transdc_His_kin_SpoOB"/>
</dbReference>
<keyword evidence="4" id="KW-0472">Membrane</keyword>
<dbReference type="SUPFAM" id="SSF55890">
    <property type="entry name" value="Sporulation response regulatory protein Spo0B"/>
    <property type="match status" value="1"/>
</dbReference>
<protein>
    <recommendedName>
        <fullName evidence="5">SpoOB alpha-helical domain-containing protein</fullName>
    </recommendedName>
</protein>
<evidence type="ECO:0000256" key="1">
    <source>
        <dbReference type="ARBA" id="ARBA00022553"/>
    </source>
</evidence>
<dbReference type="Pfam" id="PF14689">
    <property type="entry name" value="SPOB_a"/>
    <property type="match status" value="1"/>
</dbReference>
<dbReference type="InterPro" id="IPR039506">
    <property type="entry name" value="SPOB_a"/>
</dbReference>
<dbReference type="Gene3D" id="1.10.287.130">
    <property type="match status" value="1"/>
</dbReference>
<accession>A0A559II05</accession>
<keyword evidence="4" id="KW-0812">Transmembrane</keyword>